<sequence length="35" mass="4005">MATLMTCISRQPQSMNKPGRPLESETRVTERNLNN</sequence>
<feature type="compositionally biased region" description="Basic and acidic residues" evidence="1">
    <location>
        <begin position="20"/>
        <end position="35"/>
    </location>
</feature>
<dbReference type="EMBL" id="GBXM01102748">
    <property type="protein sequence ID" value="JAH05829.1"/>
    <property type="molecule type" value="Transcribed_RNA"/>
</dbReference>
<reference evidence="2" key="1">
    <citation type="submission" date="2014-11" db="EMBL/GenBank/DDBJ databases">
        <authorList>
            <person name="Amaro Gonzalez C."/>
        </authorList>
    </citation>
    <scope>NUCLEOTIDE SEQUENCE</scope>
</reference>
<organism evidence="2">
    <name type="scientific">Anguilla anguilla</name>
    <name type="common">European freshwater eel</name>
    <name type="synonym">Muraena anguilla</name>
    <dbReference type="NCBI Taxonomy" id="7936"/>
    <lineage>
        <taxon>Eukaryota</taxon>
        <taxon>Metazoa</taxon>
        <taxon>Chordata</taxon>
        <taxon>Craniata</taxon>
        <taxon>Vertebrata</taxon>
        <taxon>Euteleostomi</taxon>
        <taxon>Actinopterygii</taxon>
        <taxon>Neopterygii</taxon>
        <taxon>Teleostei</taxon>
        <taxon>Anguilliformes</taxon>
        <taxon>Anguillidae</taxon>
        <taxon>Anguilla</taxon>
    </lineage>
</organism>
<reference evidence="2" key="2">
    <citation type="journal article" date="2015" name="Fish Shellfish Immunol.">
        <title>Early steps in the European eel (Anguilla anguilla)-Vibrio vulnificus interaction in the gills: Role of the RtxA13 toxin.</title>
        <authorList>
            <person name="Callol A."/>
            <person name="Pajuelo D."/>
            <person name="Ebbesson L."/>
            <person name="Teles M."/>
            <person name="MacKenzie S."/>
            <person name="Amaro C."/>
        </authorList>
    </citation>
    <scope>NUCLEOTIDE SEQUENCE</scope>
</reference>
<evidence type="ECO:0000256" key="1">
    <source>
        <dbReference type="SAM" id="MobiDB-lite"/>
    </source>
</evidence>
<proteinExistence type="predicted"/>
<protein>
    <submittedName>
        <fullName evidence="2">Uncharacterized protein</fullName>
    </submittedName>
</protein>
<evidence type="ECO:0000313" key="2">
    <source>
        <dbReference type="EMBL" id="JAH05829.1"/>
    </source>
</evidence>
<dbReference type="AlphaFoldDB" id="A0A0E9PMW8"/>
<dbReference type="EMBL" id="GBXM01103009">
    <property type="protein sequence ID" value="JAH05568.1"/>
    <property type="molecule type" value="Transcribed_RNA"/>
</dbReference>
<feature type="region of interest" description="Disordered" evidence="1">
    <location>
        <begin position="1"/>
        <end position="35"/>
    </location>
</feature>
<feature type="compositionally biased region" description="Polar residues" evidence="1">
    <location>
        <begin position="1"/>
        <end position="16"/>
    </location>
</feature>
<accession>A0A0E9PMW8</accession>
<name>A0A0E9PMW8_ANGAN</name>